<dbReference type="STRING" id="1817756.A2140_09245"/>
<evidence type="ECO:0000256" key="1">
    <source>
        <dbReference type="SAM" id="Phobius"/>
    </source>
</evidence>
<evidence type="ECO:0000313" key="3">
    <source>
        <dbReference type="Proteomes" id="UP000178379"/>
    </source>
</evidence>
<dbReference type="InterPro" id="IPR007165">
    <property type="entry name" value="Phage_holin_4_2"/>
</dbReference>
<keyword evidence="1" id="KW-1133">Transmembrane helix</keyword>
<gene>
    <name evidence="2" type="ORF">A2140_09245</name>
</gene>
<accession>A0A1F6T6V6</accession>
<comment type="caution">
    <text evidence="2">The sequence shown here is derived from an EMBL/GenBank/DDBJ whole genome shotgun (WGS) entry which is preliminary data.</text>
</comment>
<dbReference type="EMBL" id="MFSQ01000050">
    <property type="protein sequence ID" value="OGI40864.1"/>
    <property type="molecule type" value="Genomic_DNA"/>
</dbReference>
<dbReference type="PANTHER" id="PTHR37309">
    <property type="entry name" value="SLR0284 PROTEIN"/>
    <property type="match status" value="1"/>
</dbReference>
<keyword evidence="1" id="KW-0472">Membrane</keyword>
<organism evidence="2 3">
    <name type="scientific">Candidatus Muproteobacteria bacterium RBG_16_62_13</name>
    <dbReference type="NCBI Taxonomy" id="1817756"/>
    <lineage>
        <taxon>Bacteria</taxon>
        <taxon>Pseudomonadati</taxon>
        <taxon>Pseudomonadota</taxon>
        <taxon>Candidatus Muproteobacteria</taxon>
    </lineage>
</organism>
<dbReference type="PANTHER" id="PTHR37309:SF1">
    <property type="entry name" value="SLR0284 PROTEIN"/>
    <property type="match status" value="1"/>
</dbReference>
<dbReference type="AlphaFoldDB" id="A0A1F6T6V6"/>
<dbReference type="Pfam" id="PF04020">
    <property type="entry name" value="Phage_holin_4_2"/>
    <property type="match status" value="1"/>
</dbReference>
<feature type="transmembrane region" description="Helical" evidence="1">
    <location>
        <begin position="88"/>
        <end position="111"/>
    </location>
</feature>
<feature type="transmembrane region" description="Helical" evidence="1">
    <location>
        <begin position="58"/>
        <end position="82"/>
    </location>
</feature>
<evidence type="ECO:0000313" key="2">
    <source>
        <dbReference type="EMBL" id="OGI40864.1"/>
    </source>
</evidence>
<protein>
    <recommendedName>
        <fullName evidence="4">Phage holin family protein</fullName>
    </recommendedName>
</protein>
<evidence type="ECO:0008006" key="4">
    <source>
        <dbReference type="Google" id="ProtNLM"/>
    </source>
</evidence>
<name>A0A1F6T6V6_9PROT</name>
<feature type="transmembrane region" description="Helical" evidence="1">
    <location>
        <begin position="30"/>
        <end position="51"/>
    </location>
</feature>
<dbReference type="Proteomes" id="UP000178379">
    <property type="component" value="Unassembled WGS sequence"/>
</dbReference>
<proteinExistence type="predicted"/>
<sequence>MIGFVIRLLIVALGLWLASLIVPGFEIRGVWTLLFSALLLGLVNAVVRPLVVLITLPVTVLTLGVFLLVVNAGMIGLVAWLFEDFTITGFWAALFGSIIVGLTGWIGSAFIGPRGRVERIVVVRAEIRDH</sequence>
<keyword evidence="1" id="KW-0812">Transmembrane</keyword>
<reference evidence="2 3" key="1">
    <citation type="journal article" date="2016" name="Nat. Commun.">
        <title>Thousands of microbial genomes shed light on interconnected biogeochemical processes in an aquifer system.</title>
        <authorList>
            <person name="Anantharaman K."/>
            <person name="Brown C.T."/>
            <person name="Hug L.A."/>
            <person name="Sharon I."/>
            <person name="Castelle C.J."/>
            <person name="Probst A.J."/>
            <person name="Thomas B.C."/>
            <person name="Singh A."/>
            <person name="Wilkins M.J."/>
            <person name="Karaoz U."/>
            <person name="Brodie E.L."/>
            <person name="Williams K.H."/>
            <person name="Hubbard S.S."/>
            <person name="Banfield J.F."/>
        </authorList>
    </citation>
    <scope>NUCLEOTIDE SEQUENCE [LARGE SCALE GENOMIC DNA]</scope>
</reference>